<dbReference type="RefSeq" id="WP_182872393.1">
    <property type="nucleotide sequence ID" value="NZ_AP022639.1"/>
</dbReference>
<proteinExistence type="predicted"/>
<gene>
    <name evidence="1" type="ORF">XF3B_83050</name>
    <name evidence="2" type="ORF">XF8B_83100</name>
    <name evidence="3" type="ORF">XF9B_82430</name>
</gene>
<reference evidence="2" key="2">
    <citation type="submission" date="2020-05" db="EMBL/GenBank/DDBJ databases">
        <title>Complete genome sequence of Bradyrhizobium diazoefficiens XF8 isolated from soybean nodule.</title>
        <authorList>
            <person name="Noda R."/>
            <person name="Kakizaki K."/>
            <person name="Minamisawa K."/>
        </authorList>
    </citation>
    <scope>NUCLEOTIDE SEQUENCE</scope>
    <source>
        <strain evidence="2">XF8</strain>
    </source>
</reference>
<evidence type="ECO:0000313" key="2">
    <source>
        <dbReference type="EMBL" id="BCE78199.1"/>
    </source>
</evidence>
<reference evidence="1" key="1">
    <citation type="submission" date="2020-05" db="EMBL/GenBank/DDBJ databases">
        <title>Complete genome sequence of Bradyrhizobium diazoefficiens XF3 isolated from soybean nodule.</title>
        <authorList>
            <person name="Noda R."/>
            <person name="Kakizaki K."/>
            <person name="Minamisawa K."/>
        </authorList>
    </citation>
    <scope>NUCLEOTIDE SEQUENCE</scope>
    <source>
        <strain evidence="1">XF3</strain>
    </source>
</reference>
<name>A0A810BQU6_9BRAD</name>
<sequence>MSLPKRGRKIQSVSGNSRPYGATDLGSAEFAREIAEALHKDFGGTHAAIKRVVALTNANERAVKNWFSAKNGPTGRHLVDLVRTSDEVLEAVLRLSGRSDLILAKKLGDSKQTLIKMLNLIGELQG</sequence>
<dbReference type="EMBL" id="AP023098">
    <property type="protein sequence ID" value="BCE86822.1"/>
    <property type="molecule type" value="Genomic_DNA"/>
</dbReference>
<evidence type="ECO:0000313" key="1">
    <source>
        <dbReference type="EMBL" id="BCE43274.1"/>
    </source>
</evidence>
<reference evidence="3" key="3">
    <citation type="submission" date="2020-05" db="EMBL/GenBank/DDBJ databases">
        <title>Complete genome sequence of Bradyrhizobium diazoefficiens XF9 isolated from soybean nodule.</title>
        <authorList>
            <person name="Noda R."/>
            <person name="Kakizaki K."/>
            <person name="Minamisawa K."/>
        </authorList>
    </citation>
    <scope>NUCLEOTIDE SEQUENCE</scope>
    <source>
        <strain evidence="3">XF9</strain>
    </source>
</reference>
<evidence type="ECO:0000313" key="3">
    <source>
        <dbReference type="EMBL" id="BCE86822.1"/>
    </source>
</evidence>
<accession>A0A810BQU6</accession>
<dbReference type="EMBL" id="AP023093">
    <property type="protein sequence ID" value="BCE43274.1"/>
    <property type="molecule type" value="Genomic_DNA"/>
</dbReference>
<organism evidence="2">
    <name type="scientific">Bradyrhizobium diazoefficiens</name>
    <dbReference type="NCBI Taxonomy" id="1355477"/>
    <lineage>
        <taxon>Bacteria</taxon>
        <taxon>Pseudomonadati</taxon>
        <taxon>Pseudomonadota</taxon>
        <taxon>Alphaproteobacteria</taxon>
        <taxon>Hyphomicrobiales</taxon>
        <taxon>Nitrobacteraceae</taxon>
        <taxon>Bradyrhizobium</taxon>
    </lineage>
</organism>
<dbReference type="AlphaFoldDB" id="A0A810BQU6"/>
<dbReference type="EMBL" id="AP023097">
    <property type="protein sequence ID" value="BCE78199.1"/>
    <property type="molecule type" value="Genomic_DNA"/>
</dbReference>
<protein>
    <submittedName>
        <fullName evidence="2">Uncharacterized protein</fullName>
    </submittedName>
</protein>